<keyword evidence="2" id="KW-0813">Transport</keyword>
<protein>
    <submittedName>
        <fullName evidence="6">Lantibiotic ABC transporter ATP-binding protein</fullName>
    </submittedName>
</protein>
<dbReference type="EMBL" id="LSZF01000013">
    <property type="protein sequence ID" value="OWM35574.1"/>
    <property type="molecule type" value="Genomic_DNA"/>
</dbReference>
<comment type="similarity">
    <text evidence="1">Belongs to the ABC transporter superfamily.</text>
</comment>
<feature type="domain" description="ABC transporter" evidence="5">
    <location>
        <begin position="2"/>
        <end position="227"/>
    </location>
</feature>
<dbReference type="PANTHER" id="PTHR43335:SF4">
    <property type="entry name" value="ABC TRANSPORTER, ATP-BINDING PROTEIN"/>
    <property type="match status" value="1"/>
</dbReference>
<dbReference type="SMART" id="SM00382">
    <property type="entry name" value="AAA"/>
    <property type="match status" value="1"/>
</dbReference>
<organism evidence="6 7">
    <name type="scientific">Corynebacterium diphtheriae bv. mitis</name>
    <dbReference type="NCBI Taxonomy" id="1806053"/>
    <lineage>
        <taxon>Bacteria</taxon>
        <taxon>Bacillati</taxon>
        <taxon>Actinomycetota</taxon>
        <taxon>Actinomycetes</taxon>
        <taxon>Mycobacteriales</taxon>
        <taxon>Corynebacteriaceae</taxon>
        <taxon>Corynebacterium</taxon>
    </lineage>
</organism>
<evidence type="ECO:0000256" key="1">
    <source>
        <dbReference type="ARBA" id="ARBA00005417"/>
    </source>
</evidence>
<dbReference type="InterPro" id="IPR027417">
    <property type="entry name" value="P-loop_NTPase"/>
</dbReference>
<dbReference type="InterPro" id="IPR017871">
    <property type="entry name" value="ABC_transporter-like_CS"/>
</dbReference>
<evidence type="ECO:0000256" key="2">
    <source>
        <dbReference type="ARBA" id="ARBA00022448"/>
    </source>
</evidence>
<dbReference type="RefSeq" id="WP_010934533.1">
    <property type="nucleotide sequence ID" value="NZ_CP040557.1"/>
</dbReference>
<dbReference type="InterPro" id="IPR003439">
    <property type="entry name" value="ABC_transporter-like_ATP-bd"/>
</dbReference>
<dbReference type="AlphaFoldDB" id="A0A854NIP7"/>
<dbReference type="PROSITE" id="PS00211">
    <property type="entry name" value="ABC_TRANSPORTER_1"/>
    <property type="match status" value="1"/>
</dbReference>
<dbReference type="InterPro" id="IPR003593">
    <property type="entry name" value="AAA+_ATPase"/>
</dbReference>
<evidence type="ECO:0000256" key="4">
    <source>
        <dbReference type="ARBA" id="ARBA00022840"/>
    </source>
</evidence>
<dbReference type="GO" id="GO:0016887">
    <property type="term" value="F:ATP hydrolysis activity"/>
    <property type="evidence" value="ECO:0007669"/>
    <property type="project" value="InterPro"/>
</dbReference>
<gene>
    <name evidence="6" type="ORF">AY602_11300</name>
</gene>
<dbReference type="PROSITE" id="PS50893">
    <property type="entry name" value="ABC_TRANSPORTER_2"/>
    <property type="match status" value="1"/>
</dbReference>
<dbReference type="Pfam" id="PF00005">
    <property type="entry name" value="ABC_tran"/>
    <property type="match status" value="1"/>
</dbReference>
<accession>A0A854NIP7</accession>
<name>A0A854NIP7_CORDP</name>
<dbReference type="GO" id="GO:0005524">
    <property type="term" value="F:ATP binding"/>
    <property type="evidence" value="ECO:0007669"/>
    <property type="project" value="UniProtKB-KW"/>
</dbReference>
<dbReference type="PANTHER" id="PTHR43335">
    <property type="entry name" value="ABC TRANSPORTER, ATP-BINDING PROTEIN"/>
    <property type="match status" value="1"/>
</dbReference>
<evidence type="ECO:0000259" key="5">
    <source>
        <dbReference type="PROSITE" id="PS50893"/>
    </source>
</evidence>
<dbReference type="CDD" id="cd03268">
    <property type="entry name" value="ABC_BcrA_bacitracin_resist"/>
    <property type="match status" value="1"/>
</dbReference>
<evidence type="ECO:0000313" key="7">
    <source>
        <dbReference type="Proteomes" id="UP000197692"/>
    </source>
</evidence>
<sequence length="292" mass="31354">MIKVSCLQKKYGDIRALEDVSLTVETGQIVGFVGPNGSGKSTTLRIIAGLEKADSGDCTVDGVEAGKLADPWSKLATLLDRQGVNGELTAMHAMSALGAAYGVPSERIMSLIGTVGLDHARHRRVKSFSLGMKQRLNIALALLAEPSYLILDEPMNGLDPDGILWLRDFLSNYRNQGGGVLLSSHTLSEVEIISDVFVIIKNGQTVWTGTKEKLVSGTTTHVTAQQQSVLVDALKRLDYAFEIVANGIFVKEVSPVVLGPKLVNLGVPITCLKEVDRSLEDVYLSFSSEGGK</sequence>
<keyword evidence="3" id="KW-0547">Nucleotide-binding</keyword>
<evidence type="ECO:0000256" key="3">
    <source>
        <dbReference type="ARBA" id="ARBA00022741"/>
    </source>
</evidence>
<comment type="caution">
    <text evidence="6">The sequence shown here is derived from an EMBL/GenBank/DDBJ whole genome shotgun (WGS) entry which is preliminary data.</text>
</comment>
<dbReference type="Proteomes" id="UP000197692">
    <property type="component" value="Unassembled WGS sequence"/>
</dbReference>
<reference evidence="7" key="1">
    <citation type="submission" date="2016-02" db="EMBL/GenBank/DDBJ databases">
        <title>Genomic analyses of a collection of pathogenic Corynebacterium diphtheriae.</title>
        <authorList>
            <person name="Sangal V."/>
            <person name="Titov L."/>
        </authorList>
    </citation>
    <scope>NUCLEOTIDE SEQUENCE [LARGE SCALE GENOMIC DNA]</scope>
    <source>
        <strain evidence="7">1438</strain>
    </source>
</reference>
<dbReference type="SUPFAM" id="SSF52540">
    <property type="entry name" value="P-loop containing nucleoside triphosphate hydrolases"/>
    <property type="match status" value="1"/>
</dbReference>
<keyword evidence="4 6" id="KW-0067">ATP-binding</keyword>
<dbReference type="Gene3D" id="3.40.50.300">
    <property type="entry name" value="P-loop containing nucleotide triphosphate hydrolases"/>
    <property type="match status" value="1"/>
</dbReference>
<evidence type="ECO:0000313" key="6">
    <source>
        <dbReference type="EMBL" id="OWM35574.1"/>
    </source>
</evidence>
<proteinExistence type="inferred from homology"/>